<dbReference type="Gene3D" id="3.40.710.10">
    <property type="entry name" value="DD-peptidase/beta-lactamase superfamily"/>
    <property type="match status" value="1"/>
</dbReference>
<feature type="domain" description="Beta-lactamase-related" evidence="4">
    <location>
        <begin position="44"/>
        <end position="366"/>
    </location>
</feature>
<feature type="region of interest" description="Disordered" evidence="1">
    <location>
        <begin position="505"/>
        <end position="524"/>
    </location>
</feature>
<proteinExistence type="predicted"/>
<dbReference type="RefSeq" id="WP_187815610.1">
    <property type="nucleotide sequence ID" value="NZ_JACTVJ010000010.1"/>
</dbReference>
<feature type="transmembrane region" description="Helical" evidence="2">
    <location>
        <begin position="473"/>
        <end position="496"/>
    </location>
</feature>
<organism evidence="5 6">
    <name type="scientific">Streptomyces polyasparticus</name>
    <dbReference type="NCBI Taxonomy" id="2767826"/>
    <lineage>
        <taxon>Bacteria</taxon>
        <taxon>Bacillati</taxon>
        <taxon>Actinomycetota</taxon>
        <taxon>Actinomycetes</taxon>
        <taxon>Kitasatosporales</taxon>
        <taxon>Streptomycetaceae</taxon>
        <taxon>Streptomyces</taxon>
    </lineage>
</organism>
<name>A0ABR7SJJ7_9ACTN</name>
<keyword evidence="2" id="KW-1133">Transmembrane helix</keyword>
<keyword evidence="3" id="KW-0732">Signal</keyword>
<gene>
    <name evidence="5" type="ORF">H9Y04_21715</name>
</gene>
<dbReference type="InterPro" id="IPR001466">
    <property type="entry name" value="Beta-lactam-related"/>
</dbReference>
<keyword evidence="6" id="KW-1185">Reference proteome</keyword>
<comment type="caution">
    <text evidence="5">The sequence shown here is derived from an EMBL/GenBank/DDBJ whole genome shotgun (WGS) entry which is preliminary data.</text>
</comment>
<dbReference type="EMBL" id="JACTVJ010000010">
    <property type="protein sequence ID" value="MBC9715172.1"/>
    <property type="molecule type" value="Genomic_DNA"/>
</dbReference>
<keyword evidence="2" id="KW-0812">Transmembrane</keyword>
<feature type="transmembrane region" description="Helical" evidence="2">
    <location>
        <begin position="436"/>
        <end position="461"/>
    </location>
</feature>
<evidence type="ECO:0000256" key="1">
    <source>
        <dbReference type="SAM" id="MobiDB-lite"/>
    </source>
</evidence>
<keyword evidence="2" id="KW-0472">Membrane</keyword>
<evidence type="ECO:0000259" key="4">
    <source>
        <dbReference type="Pfam" id="PF00144"/>
    </source>
</evidence>
<evidence type="ECO:0000313" key="5">
    <source>
        <dbReference type="EMBL" id="MBC9715172.1"/>
    </source>
</evidence>
<sequence length="524" mass="55085">MQIQRLRHAATATLMLLLTLLLCAPPTSAADRSDEAPPDRLAKIDSYIRDRMEATGTPGLAYAVVDANGPVHQRAWGKDGRGAPVTADTPFLWGSVAKPITASAVMTLVQDGRLGLDDRVVDHLPTFRFGGREHASQVTVRHLLNQTAGLPESATFKVADCLDPDCPRPGERVDALADVRPLGPPGVKYAYTSANYLLLAAVVESVTGRPYAEHLRESVLEPAGMKGAIADRATALDRQLAPGHQYLWSRPAAIADGMDDSGAAYGYTGGDLNDLAAFAALQLRSGKTADGRTLLTPESVRLMRESASLQPGGEETGYGFGWRVGGLKAPLDKAIWHTGATPGYAGMLFLLPGQGLALVLEQNLHGLLQDEAVMQVGFGAARILAGGEAPGDDPSTLLYDVTVWGVTALALLLLAAAVRSALLVRRPAAPVSLPRLIAGTSAWVLVGALPVTLLAMIMKFMGASQALAWVPDAFTALCVASGAGVLVIALRIALAVRHFRSVREQRAPGDRPTSPVPEPSGAPA</sequence>
<feature type="compositionally biased region" description="Pro residues" evidence="1">
    <location>
        <begin position="514"/>
        <end position="524"/>
    </location>
</feature>
<evidence type="ECO:0000256" key="2">
    <source>
        <dbReference type="SAM" id="Phobius"/>
    </source>
</evidence>
<evidence type="ECO:0000313" key="6">
    <source>
        <dbReference type="Proteomes" id="UP000642284"/>
    </source>
</evidence>
<accession>A0ABR7SJJ7</accession>
<feature type="chain" id="PRO_5045085789" evidence="3">
    <location>
        <begin position="30"/>
        <end position="524"/>
    </location>
</feature>
<dbReference type="InterPro" id="IPR012338">
    <property type="entry name" value="Beta-lactam/transpept-like"/>
</dbReference>
<dbReference type="InterPro" id="IPR050491">
    <property type="entry name" value="AmpC-like"/>
</dbReference>
<dbReference type="PANTHER" id="PTHR46825">
    <property type="entry name" value="D-ALANYL-D-ALANINE-CARBOXYPEPTIDASE/ENDOPEPTIDASE AMPH"/>
    <property type="match status" value="1"/>
</dbReference>
<dbReference type="SUPFAM" id="SSF56601">
    <property type="entry name" value="beta-lactamase/transpeptidase-like"/>
    <property type="match status" value="1"/>
</dbReference>
<feature type="transmembrane region" description="Helical" evidence="2">
    <location>
        <begin position="403"/>
        <end position="424"/>
    </location>
</feature>
<dbReference type="PANTHER" id="PTHR46825:SF9">
    <property type="entry name" value="BETA-LACTAMASE-RELATED DOMAIN-CONTAINING PROTEIN"/>
    <property type="match status" value="1"/>
</dbReference>
<protein>
    <submittedName>
        <fullName evidence="5">Beta-lactamase family protein</fullName>
    </submittedName>
</protein>
<dbReference type="Proteomes" id="UP000642284">
    <property type="component" value="Unassembled WGS sequence"/>
</dbReference>
<evidence type="ECO:0000256" key="3">
    <source>
        <dbReference type="SAM" id="SignalP"/>
    </source>
</evidence>
<feature type="signal peptide" evidence="3">
    <location>
        <begin position="1"/>
        <end position="29"/>
    </location>
</feature>
<dbReference type="Pfam" id="PF00144">
    <property type="entry name" value="Beta-lactamase"/>
    <property type="match status" value="1"/>
</dbReference>
<reference evidence="5 6" key="1">
    <citation type="submission" date="2020-08" db="EMBL/GenBank/DDBJ databases">
        <title>Genemic of Streptomyces polyaspartic.</title>
        <authorList>
            <person name="Liu W."/>
        </authorList>
    </citation>
    <scope>NUCLEOTIDE SEQUENCE [LARGE SCALE GENOMIC DNA]</scope>
    <source>
        <strain evidence="5 6">TRM66268-LWL</strain>
    </source>
</reference>